<evidence type="ECO:0000313" key="2">
    <source>
        <dbReference type="Proteomes" id="UP000041254"/>
    </source>
</evidence>
<sequence>MICHEEPWASLCWSPSGENYDSCEDSSCAVDGGFGHNEYNNGVVSGVLQQIQTGRAMSQSAIKLTSAANELSGSALAAIDNVEAHLTAATAGATGRYSNATHKTQECRVMFKADVEGLDTTKDVTVYYMV</sequence>
<dbReference type="EMBL" id="CDMY01000347">
    <property type="protein sequence ID" value="CEM03706.1"/>
    <property type="molecule type" value="Genomic_DNA"/>
</dbReference>
<organism evidence="1 2">
    <name type="scientific">Vitrella brassicaformis (strain CCMP3155)</name>
    <dbReference type="NCBI Taxonomy" id="1169540"/>
    <lineage>
        <taxon>Eukaryota</taxon>
        <taxon>Sar</taxon>
        <taxon>Alveolata</taxon>
        <taxon>Colpodellida</taxon>
        <taxon>Vitrellaceae</taxon>
        <taxon>Vitrella</taxon>
    </lineage>
</organism>
<dbReference type="AlphaFoldDB" id="A0A0G4EXV9"/>
<accession>A0A0G4EXV9</accession>
<gene>
    <name evidence="1" type="ORF">Vbra_8453</name>
</gene>
<evidence type="ECO:0000313" key="1">
    <source>
        <dbReference type="EMBL" id="CEM03706.1"/>
    </source>
</evidence>
<protein>
    <submittedName>
        <fullName evidence="1">Uncharacterized protein</fullName>
    </submittedName>
</protein>
<reference evidence="1 2" key="1">
    <citation type="submission" date="2014-11" db="EMBL/GenBank/DDBJ databases">
        <authorList>
            <person name="Zhu J."/>
            <person name="Qi W."/>
            <person name="Song R."/>
        </authorList>
    </citation>
    <scope>NUCLEOTIDE SEQUENCE [LARGE SCALE GENOMIC DNA]</scope>
</reference>
<dbReference type="VEuPathDB" id="CryptoDB:Vbra_8453"/>
<keyword evidence="2" id="KW-1185">Reference proteome</keyword>
<dbReference type="Proteomes" id="UP000041254">
    <property type="component" value="Unassembled WGS sequence"/>
</dbReference>
<dbReference type="PhylomeDB" id="A0A0G4EXV9"/>
<dbReference type="InParanoid" id="A0A0G4EXV9"/>
<name>A0A0G4EXV9_VITBC</name>
<proteinExistence type="predicted"/>